<dbReference type="OrthoDB" id="9771846at2"/>
<dbReference type="InterPro" id="IPR029044">
    <property type="entry name" value="Nucleotide-diphossugar_trans"/>
</dbReference>
<dbReference type="AlphaFoldDB" id="A0A5B7ZWI3"/>
<evidence type="ECO:0000313" key="5">
    <source>
        <dbReference type="EMBL" id="QDA58886.1"/>
    </source>
</evidence>
<dbReference type="GO" id="GO:0016757">
    <property type="term" value="F:glycosyltransferase activity"/>
    <property type="evidence" value="ECO:0007669"/>
    <property type="project" value="UniProtKB-KW"/>
</dbReference>
<accession>A0A5B7ZWI3</accession>
<keyword evidence="2" id="KW-0328">Glycosyltransferase</keyword>
<keyword evidence="6" id="KW-1185">Reference proteome</keyword>
<reference evidence="5 6" key="1">
    <citation type="submission" date="2019-06" db="EMBL/GenBank/DDBJ databases">
        <authorList>
            <person name="Srinivasan S."/>
        </authorList>
    </citation>
    <scope>NUCLEOTIDE SEQUENCE [LARGE SCALE GENOMIC DNA]</scope>
    <source>
        <strain evidence="5 6">17J68-5</strain>
    </source>
</reference>
<keyword evidence="3 5" id="KW-0808">Transferase</keyword>
<dbReference type="Proteomes" id="UP000305398">
    <property type="component" value="Chromosome"/>
</dbReference>
<gene>
    <name evidence="5" type="ORF">FHG12_01680</name>
</gene>
<dbReference type="PANTHER" id="PTHR43179:SF12">
    <property type="entry name" value="GALACTOFURANOSYLTRANSFERASE GLFT2"/>
    <property type="match status" value="1"/>
</dbReference>
<evidence type="ECO:0000256" key="3">
    <source>
        <dbReference type="ARBA" id="ARBA00022679"/>
    </source>
</evidence>
<proteinExistence type="inferred from homology"/>
<protein>
    <submittedName>
        <fullName evidence="5">Glycosyltransferase family 2 protein</fullName>
    </submittedName>
</protein>
<evidence type="ECO:0000256" key="1">
    <source>
        <dbReference type="ARBA" id="ARBA00006739"/>
    </source>
</evidence>
<dbReference type="InterPro" id="IPR001173">
    <property type="entry name" value="Glyco_trans_2-like"/>
</dbReference>
<feature type="domain" description="Glycosyltransferase 2-like" evidence="4">
    <location>
        <begin position="4"/>
        <end position="113"/>
    </location>
</feature>
<dbReference type="RefSeq" id="WP_139513949.1">
    <property type="nucleotide sequence ID" value="NZ_CP040896.1"/>
</dbReference>
<organism evidence="5 6">
    <name type="scientific">Hymenobacter jejuensis</name>
    <dbReference type="NCBI Taxonomy" id="2502781"/>
    <lineage>
        <taxon>Bacteria</taxon>
        <taxon>Pseudomonadati</taxon>
        <taxon>Bacteroidota</taxon>
        <taxon>Cytophagia</taxon>
        <taxon>Cytophagales</taxon>
        <taxon>Hymenobacteraceae</taxon>
        <taxon>Hymenobacter</taxon>
    </lineage>
</organism>
<dbReference type="EMBL" id="CP040896">
    <property type="protein sequence ID" value="QDA58886.1"/>
    <property type="molecule type" value="Genomic_DNA"/>
</dbReference>
<dbReference type="Pfam" id="PF00535">
    <property type="entry name" value="Glycos_transf_2"/>
    <property type="match status" value="1"/>
</dbReference>
<evidence type="ECO:0000313" key="6">
    <source>
        <dbReference type="Proteomes" id="UP000305398"/>
    </source>
</evidence>
<comment type="similarity">
    <text evidence="1">Belongs to the glycosyltransferase 2 family.</text>
</comment>
<dbReference type="KEGG" id="hyj:FHG12_01680"/>
<evidence type="ECO:0000256" key="2">
    <source>
        <dbReference type="ARBA" id="ARBA00022676"/>
    </source>
</evidence>
<dbReference type="SUPFAM" id="SSF53448">
    <property type="entry name" value="Nucleotide-diphospho-sugar transferases"/>
    <property type="match status" value="1"/>
</dbReference>
<name>A0A5B7ZWI3_9BACT</name>
<dbReference type="PANTHER" id="PTHR43179">
    <property type="entry name" value="RHAMNOSYLTRANSFERASE WBBL"/>
    <property type="match status" value="1"/>
</dbReference>
<dbReference type="Gene3D" id="3.90.550.10">
    <property type="entry name" value="Spore Coat Polysaccharide Biosynthesis Protein SpsA, Chain A"/>
    <property type="match status" value="1"/>
</dbReference>
<sequence>MLYIVIPVFNRLKYTRACLDSLRKQTNPNFRVVIVDDGSTDGTATVLAADYPEVTVLPGTGSLFWTAGVNLGLRYALEQGATWCMTMNNDVVAYPDFVARMMEAAESRPPALYGAFELDASTQEPIYGGGWLDWRTGSFRNLLHELTPEQRRGLHRTQNLPGRGLLIPREVFDRIGMFAEKVLPHYYADYDFTHQARLAGFEVYLNFDAHLGTYPEESGDTQNRQRKSLRNYYNHLFSIRGGANLRDFTRFARRNCPPRYLPLFLVNGYARRIVGYFLR</sequence>
<evidence type="ECO:0000259" key="4">
    <source>
        <dbReference type="Pfam" id="PF00535"/>
    </source>
</evidence>